<dbReference type="NCBIfam" id="TIGR01494">
    <property type="entry name" value="ATPase_P-type"/>
    <property type="match status" value="3"/>
</dbReference>
<feature type="transmembrane region" description="Helical" evidence="8">
    <location>
        <begin position="147"/>
        <end position="165"/>
    </location>
</feature>
<dbReference type="InterPro" id="IPR036163">
    <property type="entry name" value="HMA_dom_sf"/>
</dbReference>
<feature type="transmembrane region" description="Helical" evidence="8">
    <location>
        <begin position="365"/>
        <end position="384"/>
    </location>
</feature>
<dbReference type="InterPro" id="IPR036412">
    <property type="entry name" value="HAD-like_sf"/>
</dbReference>
<dbReference type="SFLD" id="SFLDF00027">
    <property type="entry name" value="p-type_atpase"/>
    <property type="match status" value="1"/>
</dbReference>
<keyword evidence="12" id="KW-1185">Reference proteome</keyword>
<dbReference type="CDD" id="cd00371">
    <property type="entry name" value="HMA"/>
    <property type="match status" value="1"/>
</dbReference>
<dbReference type="Pfam" id="PF00122">
    <property type="entry name" value="E1-E2_ATPase"/>
    <property type="match status" value="1"/>
</dbReference>
<evidence type="ECO:0000256" key="8">
    <source>
        <dbReference type="RuleBase" id="RU362081"/>
    </source>
</evidence>
<organism evidence="11 12">
    <name type="scientific">Carnegiea gigantea</name>
    <dbReference type="NCBI Taxonomy" id="171969"/>
    <lineage>
        <taxon>Eukaryota</taxon>
        <taxon>Viridiplantae</taxon>
        <taxon>Streptophyta</taxon>
        <taxon>Embryophyta</taxon>
        <taxon>Tracheophyta</taxon>
        <taxon>Spermatophyta</taxon>
        <taxon>Magnoliopsida</taxon>
        <taxon>eudicotyledons</taxon>
        <taxon>Gunneridae</taxon>
        <taxon>Pentapetalae</taxon>
        <taxon>Caryophyllales</taxon>
        <taxon>Cactineae</taxon>
        <taxon>Cactaceae</taxon>
        <taxon>Cactoideae</taxon>
        <taxon>Echinocereeae</taxon>
        <taxon>Carnegiea</taxon>
    </lineage>
</organism>
<dbReference type="Proteomes" id="UP001153076">
    <property type="component" value="Unassembled WGS sequence"/>
</dbReference>
<dbReference type="GO" id="GO:0019829">
    <property type="term" value="F:ATPase-coupled monoatomic cation transmembrane transporter activity"/>
    <property type="evidence" value="ECO:0007669"/>
    <property type="project" value="InterPro"/>
</dbReference>
<comment type="caution">
    <text evidence="11">The sequence shown here is derived from an EMBL/GenBank/DDBJ whole genome shotgun (WGS) entry which is preliminary data.</text>
</comment>
<dbReference type="InterPro" id="IPR023299">
    <property type="entry name" value="ATPase_P-typ_cyto_dom_N"/>
</dbReference>
<dbReference type="GO" id="GO:0016887">
    <property type="term" value="F:ATP hydrolysis activity"/>
    <property type="evidence" value="ECO:0007669"/>
    <property type="project" value="InterPro"/>
</dbReference>
<evidence type="ECO:0000256" key="1">
    <source>
        <dbReference type="ARBA" id="ARBA00004141"/>
    </source>
</evidence>
<dbReference type="GO" id="GO:0016020">
    <property type="term" value="C:membrane"/>
    <property type="evidence" value="ECO:0007669"/>
    <property type="project" value="UniProtKB-SubCell"/>
</dbReference>
<evidence type="ECO:0000256" key="5">
    <source>
        <dbReference type="ARBA" id="ARBA00022967"/>
    </source>
</evidence>
<dbReference type="GO" id="GO:0005524">
    <property type="term" value="F:ATP binding"/>
    <property type="evidence" value="ECO:0007669"/>
    <property type="project" value="UniProtKB-UniRule"/>
</dbReference>
<evidence type="ECO:0000259" key="10">
    <source>
        <dbReference type="PROSITE" id="PS50846"/>
    </source>
</evidence>
<dbReference type="SUPFAM" id="SSF81665">
    <property type="entry name" value="Calcium ATPase, transmembrane domain M"/>
    <property type="match status" value="1"/>
</dbReference>
<dbReference type="AlphaFoldDB" id="A0A9Q1JFT6"/>
<dbReference type="InterPro" id="IPR001757">
    <property type="entry name" value="P_typ_ATPase"/>
</dbReference>
<dbReference type="SUPFAM" id="SSF56784">
    <property type="entry name" value="HAD-like"/>
    <property type="match status" value="1"/>
</dbReference>
<dbReference type="SFLD" id="SFLDS00003">
    <property type="entry name" value="Haloacid_Dehalogenase"/>
    <property type="match status" value="1"/>
</dbReference>
<gene>
    <name evidence="11" type="ORF">Cgig2_029427</name>
</gene>
<keyword evidence="5" id="KW-1278">Translocase</keyword>
<keyword evidence="3 8" id="KW-0812">Transmembrane</keyword>
<keyword evidence="8" id="KW-0067">ATP-binding</keyword>
<dbReference type="InterPro" id="IPR051014">
    <property type="entry name" value="Cation_Transport_ATPase_IB"/>
</dbReference>
<dbReference type="PROSITE" id="PS50846">
    <property type="entry name" value="HMA_2"/>
    <property type="match status" value="1"/>
</dbReference>
<dbReference type="OrthoDB" id="432719at2759"/>
<feature type="region of interest" description="Disordered" evidence="9">
    <location>
        <begin position="842"/>
        <end position="867"/>
    </location>
</feature>
<dbReference type="FunFam" id="3.30.70.100:FF:000022">
    <property type="entry name" value="Putative cadmium/zinc-transporting ATPase 3"/>
    <property type="match status" value="1"/>
</dbReference>
<evidence type="ECO:0000256" key="3">
    <source>
        <dbReference type="ARBA" id="ARBA00022692"/>
    </source>
</evidence>
<reference evidence="11" key="1">
    <citation type="submission" date="2022-04" db="EMBL/GenBank/DDBJ databases">
        <title>Carnegiea gigantea Genome sequencing and assembly v2.</title>
        <authorList>
            <person name="Copetti D."/>
            <person name="Sanderson M.J."/>
            <person name="Burquez A."/>
            <person name="Wojciechowski M.F."/>
        </authorList>
    </citation>
    <scope>NUCLEOTIDE SEQUENCE</scope>
    <source>
        <strain evidence="11">SGP5-SGP5p</strain>
        <tissue evidence="11">Aerial part</tissue>
    </source>
</reference>
<dbReference type="EMBL" id="JAKOGI010003732">
    <property type="protein sequence ID" value="KAJ8420199.1"/>
    <property type="molecule type" value="Genomic_DNA"/>
</dbReference>
<dbReference type="NCBIfam" id="TIGR01525">
    <property type="entry name" value="ATPase-IB_hvy"/>
    <property type="match status" value="1"/>
</dbReference>
<keyword evidence="6 8" id="KW-1133">Transmembrane helix</keyword>
<dbReference type="SUPFAM" id="SSF55008">
    <property type="entry name" value="HMA, heavy metal-associated domain"/>
    <property type="match status" value="1"/>
</dbReference>
<dbReference type="InterPro" id="IPR008250">
    <property type="entry name" value="ATPase_P-typ_transduc_dom_A_sf"/>
</dbReference>
<evidence type="ECO:0000256" key="7">
    <source>
        <dbReference type="ARBA" id="ARBA00023136"/>
    </source>
</evidence>
<keyword evidence="7 8" id="KW-0472">Membrane</keyword>
<evidence type="ECO:0000256" key="6">
    <source>
        <dbReference type="ARBA" id="ARBA00022989"/>
    </source>
</evidence>
<sequence>MATLKEPLIEDTSILICESHSPQRESAREQRNNDERKIEKSYFEVMGLCCSSEVPLIERVLKQLNGVQDISVVVPTRTVIVVHDVLNVSSAEIARALNQAGLEAGLRPREEGNKYTKKRSPGMWNIASGVLLSLSFLKYVYLPMQSLAIGAVLIGLPNILFRGVASIRNLTININIIVLIAVGGTIALQDYTDAGIIVFLYNIAQWLESRASEKAMSVMSSLTSLIPQQATLAESGEQVNVASIKLGTVVAVKAGEVVPVDGVVVEGECEVDEKALTGESFPVAKEIGSTVWAGSINLNGQFLVEVSATSTGRVFKSVASYLGYISVRTTALAEKFLVSRMVDLVEEAQGRKARIQTFIDNCAKWYIPVVVLISAAVALVPIVLKFGDKMWWFHLALIVLVSACPCALVISTPVTVFCALSKAATIGLLFKGGDYLELLAKVRTVAFDKTGTITRGDFVVTHFQSLLETVSVEKLLFWVSSIESKSSHPMAAALVNYAVMRSIDPLPEKVEEFHNYPGEGIHGKIESEHIHIGNHRISQRAGLTESGCLVFFSQLHLLKSGFLFCASLGLSKFASVLSGYGLESHMVEGKVSGFIFVGATLAGTFSLSDNCRTGAREAMRELKMMGIRTEMLTGDNHSAAQQVQNQLAQSLDVVHAQLLPEDKAEIIEGLKKEGAVAMVGDGINDAVALATADIGISMGISGSALATETGHVILMSNDIRKIPEAIQISKRASTKIIENVAISFTTKGVIFALALAGYPMLLAAVLTDVGTCLLVILNSMLLLQDGTPKYSQNESDTKEIDPCSRNTRVCKAHKSGNSGRCTTKSGDITKSLQTTCCGSKSGEVGGSLKSGSCRSKSGEDRKSGTTGCCGAKSDEVGGSLKTGCCGSKSGEVRKPVTTGCCEAMSGDIGGSPKTGCCRAKSGEIGASIDTGCCGAKSAELGGSLEQDIEKQEEQCGDECCGASTSRFSLEGSMQKTWGVSRCSKISSCRSGNCRFSSRCAQVCGSTPLDIVIS</sequence>
<evidence type="ECO:0000256" key="2">
    <source>
        <dbReference type="ARBA" id="ARBA00006024"/>
    </source>
</evidence>
<evidence type="ECO:0000313" key="11">
    <source>
        <dbReference type="EMBL" id="KAJ8420199.1"/>
    </source>
</evidence>
<dbReference type="Gene3D" id="3.40.50.1000">
    <property type="entry name" value="HAD superfamily/HAD-like"/>
    <property type="match status" value="1"/>
</dbReference>
<accession>A0A9Q1JFT6</accession>
<dbReference type="Pfam" id="PF00702">
    <property type="entry name" value="Hydrolase"/>
    <property type="match status" value="1"/>
</dbReference>
<keyword evidence="4 8" id="KW-0479">Metal-binding</keyword>
<feature type="domain" description="HMA" evidence="10">
    <location>
        <begin position="39"/>
        <end position="105"/>
    </location>
</feature>
<dbReference type="SUPFAM" id="SSF81653">
    <property type="entry name" value="Calcium ATPase, transduction domain A"/>
    <property type="match status" value="1"/>
</dbReference>
<dbReference type="InterPro" id="IPR059000">
    <property type="entry name" value="ATPase_P-type_domA"/>
</dbReference>
<dbReference type="InterPro" id="IPR044492">
    <property type="entry name" value="P_typ_ATPase_HD_dom"/>
</dbReference>
<dbReference type="SFLD" id="SFLDG00002">
    <property type="entry name" value="C1.7:_P-type_atpase_like"/>
    <property type="match status" value="1"/>
</dbReference>
<dbReference type="InterPro" id="IPR006121">
    <property type="entry name" value="HMA_dom"/>
</dbReference>
<feature type="transmembrane region" description="Helical" evidence="8">
    <location>
        <begin position="390"/>
        <end position="420"/>
    </location>
</feature>
<dbReference type="InterPro" id="IPR018303">
    <property type="entry name" value="ATPase_P-typ_P_site"/>
</dbReference>
<evidence type="ECO:0000256" key="4">
    <source>
        <dbReference type="ARBA" id="ARBA00022723"/>
    </source>
</evidence>
<dbReference type="InterPro" id="IPR023214">
    <property type="entry name" value="HAD_sf"/>
</dbReference>
<comment type="subcellular location">
    <subcellularLocation>
        <location evidence="1">Membrane</location>
        <topology evidence="1">Multi-pass membrane protein</topology>
    </subcellularLocation>
</comment>
<dbReference type="PANTHER" id="PTHR48085">
    <property type="entry name" value="CADMIUM/ZINC-TRANSPORTING ATPASE HMA2-RELATED"/>
    <property type="match status" value="1"/>
</dbReference>
<dbReference type="Gene3D" id="3.40.1110.10">
    <property type="entry name" value="Calcium-transporting ATPase, cytoplasmic domain N"/>
    <property type="match status" value="1"/>
</dbReference>
<dbReference type="CDD" id="cd02079">
    <property type="entry name" value="P-type_ATPase_HM"/>
    <property type="match status" value="1"/>
</dbReference>
<dbReference type="Gene3D" id="3.30.70.100">
    <property type="match status" value="1"/>
</dbReference>
<dbReference type="InterPro" id="IPR027256">
    <property type="entry name" value="P-typ_ATPase_IB"/>
</dbReference>
<evidence type="ECO:0000256" key="9">
    <source>
        <dbReference type="SAM" id="MobiDB-lite"/>
    </source>
</evidence>
<dbReference type="PANTHER" id="PTHR48085:SF3">
    <property type="entry name" value="INACTIVE CADMIUM_ZINC-TRANSPORTING ATPASE HMA3"/>
    <property type="match status" value="1"/>
</dbReference>
<proteinExistence type="inferred from homology"/>
<comment type="similarity">
    <text evidence="2 8">Belongs to the cation transport ATPase (P-type) (TC 3.A.3) family. Type IB subfamily.</text>
</comment>
<dbReference type="Gene3D" id="2.70.150.10">
    <property type="entry name" value="Calcium-transporting ATPase, cytoplasmic transduction domain A"/>
    <property type="match status" value="1"/>
</dbReference>
<keyword evidence="8" id="KW-0547">Nucleotide-binding</keyword>
<dbReference type="FunFam" id="3.40.1110.10:FF:000043">
    <property type="entry name" value="Putative cadmium/zinc-transporting ATPase 3"/>
    <property type="match status" value="1"/>
</dbReference>
<dbReference type="InterPro" id="IPR023298">
    <property type="entry name" value="ATPase_P-typ_TM_dom_sf"/>
</dbReference>
<dbReference type="GO" id="GO:0046872">
    <property type="term" value="F:metal ion binding"/>
    <property type="evidence" value="ECO:0007669"/>
    <property type="project" value="UniProtKB-KW"/>
</dbReference>
<feature type="transmembrane region" description="Helical" evidence="8">
    <location>
        <begin position="172"/>
        <end position="188"/>
    </location>
</feature>
<dbReference type="Pfam" id="PF00403">
    <property type="entry name" value="HMA"/>
    <property type="match status" value="1"/>
</dbReference>
<dbReference type="PROSITE" id="PS00154">
    <property type="entry name" value="ATPASE_E1_E2"/>
    <property type="match status" value="1"/>
</dbReference>
<dbReference type="PROSITE" id="PS01229">
    <property type="entry name" value="COF_2"/>
    <property type="match status" value="1"/>
</dbReference>
<evidence type="ECO:0000313" key="12">
    <source>
        <dbReference type="Proteomes" id="UP001153076"/>
    </source>
</evidence>
<name>A0A9Q1JFT6_9CARY</name>
<dbReference type="PRINTS" id="PR00119">
    <property type="entry name" value="CATATPASE"/>
</dbReference>
<protein>
    <recommendedName>
        <fullName evidence="10">HMA domain-containing protein</fullName>
    </recommendedName>
</protein>